<evidence type="ECO:0000256" key="1">
    <source>
        <dbReference type="ARBA" id="ARBA00004967"/>
    </source>
</evidence>
<dbReference type="GO" id="GO:0005524">
    <property type="term" value="F:ATP binding"/>
    <property type="evidence" value="ECO:0007669"/>
    <property type="project" value="UniProtKB-KW"/>
</dbReference>
<dbReference type="PANTHER" id="PTHR11587">
    <property type="entry name" value="ARGININOSUCCINATE SYNTHASE"/>
    <property type="match status" value="1"/>
</dbReference>
<keyword evidence="6" id="KW-0547">Nucleotide-binding</keyword>
<dbReference type="Gene3D" id="3.90.1260.10">
    <property type="entry name" value="Argininosuccinate synthetase, chain A, domain 2"/>
    <property type="match status" value="1"/>
</dbReference>
<accession>A0A7Y0L998</accession>
<evidence type="ECO:0000256" key="6">
    <source>
        <dbReference type="ARBA" id="ARBA00022741"/>
    </source>
</evidence>
<keyword evidence="4" id="KW-0436">Ligase</keyword>
<evidence type="ECO:0000256" key="7">
    <source>
        <dbReference type="ARBA" id="ARBA00022840"/>
    </source>
</evidence>
<dbReference type="InterPro" id="IPR014729">
    <property type="entry name" value="Rossmann-like_a/b/a_fold"/>
</dbReference>
<dbReference type="GO" id="GO:0005737">
    <property type="term" value="C:cytoplasm"/>
    <property type="evidence" value="ECO:0007669"/>
    <property type="project" value="TreeGrafter"/>
</dbReference>
<comment type="caution">
    <text evidence="10">The sequence shown here is derived from an EMBL/GenBank/DDBJ whole genome shotgun (WGS) entry which is preliminary data.</text>
</comment>
<evidence type="ECO:0000256" key="2">
    <source>
        <dbReference type="ARBA" id="ARBA00012286"/>
    </source>
</evidence>
<gene>
    <name evidence="10" type="ORF">HIJ39_18340</name>
</gene>
<reference evidence="10 11" key="1">
    <citation type="submission" date="2020-04" db="EMBL/GenBank/DDBJ databases">
        <authorList>
            <person name="Zhang R."/>
            <person name="Schippers A."/>
        </authorList>
    </citation>
    <scope>NUCLEOTIDE SEQUENCE [LARGE SCALE GENOMIC DNA]</scope>
    <source>
        <strain evidence="10 11">DSM 109850</strain>
    </source>
</reference>
<evidence type="ECO:0000259" key="8">
    <source>
        <dbReference type="Pfam" id="PF00764"/>
    </source>
</evidence>
<dbReference type="GO" id="GO:0004055">
    <property type="term" value="F:argininosuccinate synthase activity"/>
    <property type="evidence" value="ECO:0007669"/>
    <property type="project" value="UniProtKB-EC"/>
</dbReference>
<evidence type="ECO:0000256" key="5">
    <source>
        <dbReference type="ARBA" id="ARBA00022605"/>
    </source>
</evidence>
<dbReference type="AlphaFoldDB" id="A0A7Y0L998"/>
<dbReference type="SUPFAM" id="SSF52402">
    <property type="entry name" value="Adenine nucleotide alpha hydrolases-like"/>
    <property type="match status" value="1"/>
</dbReference>
<organism evidence="10 11">
    <name type="scientific">Sulfobacillus harzensis</name>
    <dbReference type="NCBI Taxonomy" id="2729629"/>
    <lineage>
        <taxon>Bacteria</taxon>
        <taxon>Bacillati</taxon>
        <taxon>Bacillota</taxon>
        <taxon>Clostridia</taxon>
        <taxon>Eubacteriales</taxon>
        <taxon>Clostridiales Family XVII. Incertae Sedis</taxon>
        <taxon>Sulfobacillus</taxon>
    </lineage>
</organism>
<dbReference type="Pfam" id="PF20979">
    <property type="entry name" value="Arginosuc_syn_C"/>
    <property type="match status" value="1"/>
</dbReference>
<dbReference type="RefSeq" id="WP_169102291.1">
    <property type="nucleotide sequence ID" value="NZ_JABBVZ010000098.1"/>
</dbReference>
<dbReference type="PANTHER" id="PTHR11587:SF2">
    <property type="entry name" value="ARGININOSUCCINATE SYNTHASE"/>
    <property type="match status" value="1"/>
</dbReference>
<keyword evidence="11" id="KW-1185">Reference proteome</keyword>
<dbReference type="UniPathway" id="UPA00068">
    <property type="reaction ID" value="UER00113"/>
</dbReference>
<feature type="domain" description="Arginosuccinate synthase C-terminal" evidence="9">
    <location>
        <begin position="182"/>
        <end position="385"/>
    </location>
</feature>
<evidence type="ECO:0000313" key="10">
    <source>
        <dbReference type="EMBL" id="NMP24294.1"/>
    </source>
</evidence>
<evidence type="ECO:0000256" key="3">
    <source>
        <dbReference type="ARBA" id="ARBA00022571"/>
    </source>
</evidence>
<dbReference type="InterPro" id="IPR048267">
    <property type="entry name" value="Arginosuc_syn_N"/>
</dbReference>
<dbReference type="EMBL" id="JABBVZ010000098">
    <property type="protein sequence ID" value="NMP24294.1"/>
    <property type="molecule type" value="Genomic_DNA"/>
</dbReference>
<protein>
    <recommendedName>
        <fullName evidence="2">argininosuccinate synthase</fullName>
        <ecNumber evidence="2">6.3.4.5</ecNumber>
    </recommendedName>
</protein>
<dbReference type="Pfam" id="PF00764">
    <property type="entry name" value="Arginosuc_synth"/>
    <property type="match status" value="1"/>
</dbReference>
<proteinExistence type="predicted"/>
<dbReference type="GO" id="GO:0000053">
    <property type="term" value="P:argininosuccinate metabolic process"/>
    <property type="evidence" value="ECO:0007669"/>
    <property type="project" value="TreeGrafter"/>
</dbReference>
<keyword evidence="3" id="KW-0055">Arginine biosynthesis</keyword>
<evidence type="ECO:0000259" key="9">
    <source>
        <dbReference type="Pfam" id="PF20979"/>
    </source>
</evidence>
<feature type="domain" description="Arginosuccinate synthase-like N-terminal" evidence="8">
    <location>
        <begin position="19"/>
        <end position="172"/>
    </location>
</feature>
<dbReference type="GO" id="GO:0000050">
    <property type="term" value="P:urea cycle"/>
    <property type="evidence" value="ECO:0007669"/>
    <property type="project" value="TreeGrafter"/>
</dbReference>
<comment type="pathway">
    <text evidence="1">Amino-acid biosynthesis; L-arginine biosynthesis; L-arginine from L-ornithine and carbamoyl phosphate: step 2/3.</text>
</comment>
<keyword evidence="5" id="KW-0028">Amino-acid biosynthesis</keyword>
<dbReference type="Proteomes" id="UP000533476">
    <property type="component" value="Unassembled WGS sequence"/>
</dbReference>
<dbReference type="SUPFAM" id="SSF69864">
    <property type="entry name" value="Argininosuccinate synthetase, C-terminal domain"/>
    <property type="match status" value="1"/>
</dbReference>
<dbReference type="Gene3D" id="3.40.50.620">
    <property type="entry name" value="HUPs"/>
    <property type="match status" value="1"/>
</dbReference>
<dbReference type="InterPro" id="IPR001518">
    <property type="entry name" value="Arginosuc_synth"/>
</dbReference>
<dbReference type="InterPro" id="IPR048268">
    <property type="entry name" value="Arginosuc_syn_C"/>
</dbReference>
<evidence type="ECO:0000256" key="4">
    <source>
        <dbReference type="ARBA" id="ARBA00022598"/>
    </source>
</evidence>
<dbReference type="InterPro" id="IPR024074">
    <property type="entry name" value="AS_cat/multimer_dom_body"/>
</dbReference>
<name>A0A7Y0L998_9FIRM</name>
<sequence>MSRVLSTFADVDRSVTGAVLLYSGGLDSLYTAQRLRDMDIAVTALTVNVGQSALPSLEEVKSYGLDLIVVDGRDRLADEFLAAGIRANARYNGNFPLSSSFTRPLMAQEAVRLATERGHTLIVHSATPYQNTAARVNLSIFSLAPRLDLLCPGFGDYISREAKTQYLADRGIAPPRTLHQTYSIDENLWARVIENDSLEDPAIDIPVESVFAWTRMEEKPPIVVTIAFEQGQPVAVDGVPYPLSQLIDHLNQLLGPYGIGRFVGLEDGVFGVKNPELREAPAAHLILESHALLEEQILAREELRIKRTLDDEWTRHVCLGGWFSPLKQSLDLAIQNLNRPITGEVRWSVSHQGAFCLARRAPDSLHAGAIPTFPDEFQPYTLESFYRSLARQYRIGTVGNE</sequence>
<dbReference type="GO" id="GO:0006526">
    <property type="term" value="P:L-arginine biosynthetic process"/>
    <property type="evidence" value="ECO:0007669"/>
    <property type="project" value="UniProtKB-UniPathway"/>
</dbReference>
<keyword evidence="7" id="KW-0067">ATP-binding</keyword>
<dbReference type="EC" id="6.3.4.5" evidence="2"/>
<evidence type="ECO:0000313" key="11">
    <source>
        <dbReference type="Proteomes" id="UP000533476"/>
    </source>
</evidence>